<dbReference type="AlphaFoldDB" id="A0A1Q9HF34"/>
<dbReference type="PROSITE" id="PS51857">
    <property type="entry name" value="CSD_2"/>
    <property type="match status" value="1"/>
</dbReference>
<proteinExistence type="predicted"/>
<dbReference type="SMART" id="SM00357">
    <property type="entry name" value="CSP"/>
    <property type="match status" value="1"/>
</dbReference>
<name>A0A1Q9HF34_9VIBR</name>
<dbReference type="PROSITE" id="PS00352">
    <property type="entry name" value="CSD_1"/>
    <property type="match status" value="1"/>
</dbReference>
<dbReference type="InterPro" id="IPR002059">
    <property type="entry name" value="CSP_DNA-bd"/>
</dbReference>
<dbReference type="STRING" id="1381081.BIY22_09235"/>
<keyword evidence="7" id="KW-1185">Reference proteome</keyword>
<dbReference type="InterPro" id="IPR011129">
    <property type="entry name" value="CSD"/>
</dbReference>
<dbReference type="Proteomes" id="UP000186039">
    <property type="component" value="Unassembled WGS sequence"/>
</dbReference>
<dbReference type="OrthoDB" id="9810590at2"/>
<dbReference type="InterPro" id="IPR012340">
    <property type="entry name" value="NA-bd_OB-fold"/>
</dbReference>
<evidence type="ECO:0000313" key="5">
    <source>
        <dbReference type="EMBL" id="OLQ88337.1"/>
    </source>
</evidence>
<dbReference type="InterPro" id="IPR012156">
    <property type="entry name" value="Cold_shock_CspA"/>
</dbReference>
<reference evidence="7 8" key="1">
    <citation type="submission" date="2016-09" db="EMBL/GenBank/DDBJ databases">
        <title>Genomic Taxonomy of the Vibrionaceae.</title>
        <authorList>
            <person name="Gonzalez-Castillo A."/>
            <person name="Gomez-Gil B."/>
            <person name="Enciso-Ibarra K."/>
        </authorList>
    </citation>
    <scope>NUCLEOTIDE SEQUENCE [LARGE SCALE GENOMIC DNA]</scope>
    <source>
        <strain evidence="6 7">CAIM 1902</strain>
        <strain evidence="5 8">CAIM 703</strain>
    </source>
</reference>
<evidence type="ECO:0000256" key="2">
    <source>
        <dbReference type="ARBA" id="ARBA00022490"/>
    </source>
</evidence>
<evidence type="ECO:0000313" key="7">
    <source>
        <dbReference type="Proteomes" id="UP000186039"/>
    </source>
</evidence>
<dbReference type="RefSeq" id="WP_075709508.1">
    <property type="nucleotide sequence ID" value="NZ_AP019654.1"/>
</dbReference>
<evidence type="ECO:0000313" key="6">
    <source>
        <dbReference type="EMBL" id="OLQ96089.1"/>
    </source>
</evidence>
<dbReference type="InterPro" id="IPR019844">
    <property type="entry name" value="CSD_CS"/>
</dbReference>
<comment type="subcellular location">
    <subcellularLocation>
        <location evidence="1 3">Cytoplasm</location>
    </subcellularLocation>
</comment>
<organism evidence="5 8">
    <name type="scientific">Vibrio panuliri</name>
    <dbReference type="NCBI Taxonomy" id="1381081"/>
    <lineage>
        <taxon>Bacteria</taxon>
        <taxon>Pseudomonadati</taxon>
        <taxon>Pseudomonadota</taxon>
        <taxon>Gammaproteobacteria</taxon>
        <taxon>Vibrionales</taxon>
        <taxon>Vibrionaceae</taxon>
        <taxon>Vibrio</taxon>
    </lineage>
</organism>
<evidence type="ECO:0000313" key="8">
    <source>
        <dbReference type="Proteomes" id="UP000186313"/>
    </source>
</evidence>
<dbReference type="PRINTS" id="PR00050">
    <property type="entry name" value="COLDSHOCK"/>
</dbReference>
<evidence type="ECO:0000259" key="4">
    <source>
        <dbReference type="PROSITE" id="PS51857"/>
    </source>
</evidence>
<protein>
    <submittedName>
        <fullName evidence="5">Cold-shock protein</fullName>
    </submittedName>
</protein>
<dbReference type="Proteomes" id="UP000186313">
    <property type="component" value="Unassembled WGS sequence"/>
</dbReference>
<dbReference type="GO" id="GO:0005829">
    <property type="term" value="C:cytosol"/>
    <property type="evidence" value="ECO:0007669"/>
    <property type="project" value="UniProtKB-ARBA"/>
</dbReference>
<dbReference type="Pfam" id="PF00313">
    <property type="entry name" value="CSD"/>
    <property type="match status" value="1"/>
</dbReference>
<dbReference type="SUPFAM" id="SSF50249">
    <property type="entry name" value="Nucleic acid-binding proteins"/>
    <property type="match status" value="1"/>
</dbReference>
<accession>A0A1Q9HF34</accession>
<dbReference type="GO" id="GO:0003676">
    <property type="term" value="F:nucleic acid binding"/>
    <property type="evidence" value="ECO:0007669"/>
    <property type="project" value="InterPro"/>
</dbReference>
<evidence type="ECO:0000256" key="3">
    <source>
        <dbReference type="RuleBase" id="RU000408"/>
    </source>
</evidence>
<gene>
    <name evidence="6" type="ORF">BIY20_20140</name>
    <name evidence="5" type="ORF">BIY22_09235</name>
</gene>
<dbReference type="FunFam" id="2.40.50.140:FF:000006">
    <property type="entry name" value="Cold shock protein CspC"/>
    <property type="match status" value="1"/>
</dbReference>
<sequence>MSNKMTGSVKWFNETKGFGFISQDNGGADVFVHFRSIVSEGFKTLTEGQKVSFEIEQGQKGPQAANVVAL</sequence>
<dbReference type="Gene3D" id="2.40.50.140">
    <property type="entry name" value="Nucleic acid-binding proteins"/>
    <property type="match status" value="1"/>
</dbReference>
<dbReference type="Gene3D" id="6.20.370.130">
    <property type="match status" value="1"/>
</dbReference>
<evidence type="ECO:0000256" key="1">
    <source>
        <dbReference type="ARBA" id="ARBA00004496"/>
    </source>
</evidence>
<dbReference type="InterPro" id="IPR050181">
    <property type="entry name" value="Cold_shock_domain"/>
</dbReference>
<dbReference type="CDD" id="cd04458">
    <property type="entry name" value="CSP_CDS"/>
    <property type="match status" value="1"/>
</dbReference>
<feature type="domain" description="CSD" evidence="4">
    <location>
        <begin position="4"/>
        <end position="69"/>
    </location>
</feature>
<dbReference type="PIRSF" id="PIRSF002599">
    <property type="entry name" value="Cold_shock_A"/>
    <property type="match status" value="1"/>
</dbReference>
<comment type="caution">
    <text evidence="5">The sequence shown here is derived from an EMBL/GenBank/DDBJ whole genome shotgun (WGS) entry which is preliminary data.</text>
</comment>
<keyword evidence="2" id="KW-0963">Cytoplasm</keyword>
<dbReference type="EMBL" id="MJMJ01000023">
    <property type="protein sequence ID" value="OLQ88337.1"/>
    <property type="molecule type" value="Genomic_DNA"/>
</dbReference>
<dbReference type="EMBL" id="MJMH01000040">
    <property type="protein sequence ID" value="OLQ96089.1"/>
    <property type="molecule type" value="Genomic_DNA"/>
</dbReference>
<dbReference type="PANTHER" id="PTHR11544">
    <property type="entry name" value="COLD SHOCK DOMAIN CONTAINING PROTEINS"/>
    <property type="match status" value="1"/>
</dbReference>